<keyword evidence="3 7" id="KW-0812">Transmembrane</keyword>
<keyword evidence="2" id="KW-1003">Cell membrane</keyword>
<evidence type="ECO:0000256" key="2">
    <source>
        <dbReference type="ARBA" id="ARBA00022475"/>
    </source>
</evidence>
<evidence type="ECO:0000313" key="9">
    <source>
        <dbReference type="Proteomes" id="UP000000851"/>
    </source>
</evidence>
<organism evidence="8 9">
    <name type="scientific">Catenulispora acidiphila (strain DSM 44928 / JCM 14897 / NBRC 102108 / NRRL B-24433 / ID139908)</name>
    <dbReference type="NCBI Taxonomy" id="479433"/>
    <lineage>
        <taxon>Bacteria</taxon>
        <taxon>Bacillati</taxon>
        <taxon>Actinomycetota</taxon>
        <taxon>Actinomycetes</taxon>
        <taxon>Catenulisporales</taxon>
        <taxon>Catenulisporaceae</taxon>
        <taxon>Catenulispora</taxon>
    </lineage>
</organism>
<dbReference type="InterPro" id="IPR017039">
    <property type="entry name" value="Virul_fac_BrkB"/>
</dbReference>
<feature type="transmembrane region" description="Helical" evidence="7">
    <location>
        <begin position="124"/>
        <end position="142"/>
    </location>
</feature>
<feature type="transmembrane region" description="Helical" evidence="7">
    <location>
        <begin position="192"/>
        <end position="215"/>
    </location>
</feature>
<feature type="transmembrane region" description="Helical" evidence="7">
    <location>
        <begin position="265"/>
        <end position="287"/>
    </location>
</feature>
<evidence type="ECO:0000256" key="6">
    <source>
        <dbReference type="SAM" id="MobiDB-lite"/>
    </source>
</evidence>
<feature type="transmembrane region" description="Helical" evidence="7">
    <location>
        <begin position="64"/>
        <end position="85"/>
    </location>
</feature>
<feature type="transmembrane region" description="Helical" evidence="7">
    <location>
        <begin position="163"/>
        <end position="180"/>
    </location>
</feature>
<keyword evidence="9" id="KW-1185">Reference proteome</keyword>
<feature type="transmembrane region" description="Helical" evidence="7">
    <location>
        <begin position="227"/>
        <end position="245"/>
    </location>
</feature>
<evidence type="ECO:0000256" key="5">
    <source>
        <dbReference type="ARBA" id="ARBA00023136"/>
    </source>
</evidence>
<comment type="subcellular location">
    <subcellularLocation>
        <location evidence="1">Cell membrane</location>
        <topology evidence="1">Multi-pass membrane protein</topology>
    </subcellularLocation>
</comment>
<dbReference type="RefSeq" id="WP_015794838.1">
    <property type="nucleotide sequence ID" value="NC_013131.1"/>
</dbReference>
<dbReference type="AlphaFoldDB" id="C7QK35"/>
<dbReference type="KEGG" id="cai:Caci_6255"/>
<keyword evidence="5 7" id="KW-0472">Membrane</keyword>
<evidence type="ECO:0000313" key="8">
    <source>
        <dbReference type="EMBL" id="ACU75109.1"/>
    </source>
</evidence>
<sequence>MTAEDDAPSPTPSPEGGGGRGLRSRLTRLIAAARARRGELEERSPKLAEVLRVALAPETIDRCFAVAAQIFITAVPMALAVLAFLPHQLRDRVRESLSAQLGIEGSAAQSVNAFFNGQDELRDAIGVAGLVLALFSATSLTRRLQRVYERSWMLPPGRMKSSAVRWLAWILVWIAVLSAQGPLRAGSGWWRFWGWTASAAMSVALWWWTPHLLLLRRVGWRTLLPTALLTGLAQTAIGIGSRFVMPRVTGRSVAEYGPFGLVLSLMSWLLVVAGVIVLGAGIGRVLAGDAADPPKQAVSPPDN</sequence>
<gene>
    <name evidence="8" type="ordered locus">Caci_6255</name>
</gene>
<name>C7QK35_CATAD</name>
<dbReference type="STRING" id="479433.Caci_6255"/>
<dbReference type="InParanoid" id="C7QK35"/>
<keyword evidence="4 7" id="KW-1133">Transmembrane helix</keyword>
<dbReference type="HOGENOM" id="CLU_060326_0_0_11"/>
<evidence type="ECO:0000256" key="7">
    <source>
        <dbReference type="SAM" id="Phobius"/>
    </source>
</evidence>
<reference evidence="8 9" key="1">
    <citation type="journal article" date="2009" name="Stand. Genomic Sci.">
        <title>Complete genome sequence of Catenulispora acidiphila type strain (ID 139908).</title>
        <authorList>
            <person name="Copeland A."/>
            <person name="Lapidus A."/>
            <person name="Glavina Del Rio T."/>
            <person name="Nolan M."/>
            <person name="Lucas S."/>
            <person name="Chen F."/>
            <person name="Tice H."/>
            <person name="Cheng J.F."/>
            <person name="Bruce D."/>
            <person name="Goodwin L."/>
            <person name="Pitluck S."/>
            <person name="Mikhailova N."/>
            <person name="Pati A."/>
            <person name="Ivanova N."/>
            <person name="Mavromatis K."/>
            <person name="Chen A."/>
            <person name="Palaniappan K."/>
            <person name="Chain P."/>
            <person name="Land M."/>
            <person name="Hauser L."/>
            <person name="Chang Y.J."/>
            <person name="Jeffries C.D."/>
            <person name="Chertkov O."/>
            <person name="Brettin T."/>
            <person name="Detter J.C."/>
            <person name="Han C."/>
            <person name="Ali Z."/>
            <person name="Tindall B.J."/>
            <person name="Goker M."/>
            <person name="Bristow J."/>
            <person name="Eisen J.A."/>
            <person name="Markowitz V."/>
            <person name="Hugenholtz P."/>
            <person name="Kyrpides N.C."/>
            <person name="Klenk H.P."/>
        </authorList>
    </citation>
    <scope>NUCLEOTIDE SEQUENCE [LARGE SCALE GENOMIC DNA]</scope>
    <source>
        <strain evidence="9">DSM 44928 / JCM 14897 / NBRC 102108 / NRRL B-24433 / ID139908</strain>
    </source>
</reference>
<proteinExistence type="predicted"/>
<evidence type="ECO:0000256" key="3">
    <source>
        <dbReference type="ARBA" id="ARBA00022692"/>
    </source>
</evidence>
<dbReference type="EMBL" id="CP001700">
    <property type="protein sequence ID" value="ACU75109.1"/>
    <property type="molecule type" value="Genomic_DNA"/>
</dbReference>
<dbReference type="OrthoDB" id="3772792at2"/>
<dbReference type="Proteomes" id="UP000000851">
    <property type="component" value="Chromosome"/>
</dbReference>
<protein>
    <submittedName>
        <fullName evidence="8">Ribonuclease BN</fullName>
    </submittedName>
</protein>
<evidence type="ECO:0000256" key="1">
    <source>
        <dbReference type="ARBA" id="ARBA00004651"/>
    </source>
</evidence>
<dbReference type="eggNOG" id="COG1295">
    <property type="taxonomic scope" value="Bacteria"/>
</dbReference>
<dbReference type="Pfam" id="PF03631">
    <property type="entry name" value="Virul_fac_BrkB"/>
    <property type="match status" value="1"/>
</dbReference>
<feature type="region of interest" description="Disordered" evidence="6">
    <location>
        <begin position="1"/>
        <end position="24"/>
    </location>
</feature>
<dbReference type="GO" id="GO:0005886">
    <property type="term" value="C:plasma membrane"/>
    <property type="evidence" value="ECO:0007669"/>
    <property type="project" value="UniProtKB-SubCell"/>
</dbReference>
<evidence type="ECO:0000256" key="4">
    <source>
        <dbReference type="ARBA" id="ARBA00022989"/>
    </source>
</evidence>
<accession>C7QK35</accession>